<keyword evidence="2" id="KW-1185">Reference proteome</keyword>
<dbReference type="Proteomes" id="UP000620550">
    <property type="component" value="Unassembled WGS sequence"/>
</dbReference>
<reference evidence="2" key="1">
    <citation type="journal article" date="2019" name="Int. J. Syst. Evol. Microbiol.">
        <title>The Global Catalogue of Microorganisms (GCM) 10K type strain sequencing project: providing services to taxonomists for standard genome sequencing and annotation.</title>
        <authorList>
            <consortium name="The Broad Institute Genomics Platform"/>
            <consortium name="The Broad Institute Genome Sequencing Center for Infectious Disease"/>
            <person name="Wu L."/>
            <person name="Ma J."/>
        </authorList>
    </citation>
    <scope>NUCLEOTIDE SEQUENCE [LARGE SCALE GENOMIC DNA]</scope>
    <source>
        <strain evidence="2">CGMCC 1.12966</strain>
    </source>
</reference>
<comment type="caution">
    <text evidence="1">The sequence shown here is derived from an EMBL/GenBank/DDBJ whole genome shotgun (WGS) entry which is preliminary data.</text>
</comment>
<accession>A0ABQ3HWC9</accession>
<evidence type="ECO:0000313" key="2">
    <source>
        <dbReference type="Proteomes" id="UP000620550"/>
    </source>
</evidence>
<dbReference type="EMBL" id="BNAF01000009">
    <property type="protein sequence ID" value="GHE41145.1"/>
    <property type="molecule type" value="Genomic_DNA"/>
</dbReference>
<name>A0ABQ3HWC9_9SPHI</name>
<organism evidence="1 2">
    <name type="scientific">Sphingobacterium griseoflavum</name>
    <dbReference type="NCBI Taxonomy" id="1474952"/>
    <lineage>
        <taxon>Bacteria</taxon>
        <taxon>Pseudomonadati</taxon>
        <taxon>Bacteroidota</taxon>
        <taxon>Sphingobacteriia</taxon>
        <taxon>Sphingobacteriales</taxon>
        <taxon>Sphingobacteriaceae</taxon>
        <taxon>Sphingobacterium</taxon>
    </lineage>
</organism>
<dbReference type="InterPro" id="IPR036514">
    <property type="entry name" value="SGNH_hydro_sf"/>
</dbReference>
<proteinExistence type="predicted"/>
<gene>
    <name evidence="1" type="ORF">GCM10017764_25540</name>
</gene>
<dbReference type="SUPFAM" id="SSF52266">
    <property type="entry name" value="SGNH hydrolase"/>
    <property type="match status" value="1"/>
</dbReference>
<dbReference type="Pfam" id="PF00657">
    <property type="entry name" value="Lipase_GDSL"/>
    <property type="match status" value="1"/>
</dbReference>
<protein>
    <submittedName>
        <fullName evidence="1">Outer membrane protein</fullName>
    </submittedName>
</protein>
<dbReference type="Gene3D" id="3.40.50.1110">
    <property type="entry name" value="SGNH hydrolase"/>
    <property type="match status" value="1"/>
</dbReference>
<evidence type="ECO:0000313" key="1">
    <source>
        <dbReference type="EMBL" id="GHE41145.1"/>
    </source>
</evidence>
<sequence>MVINMKRALNYTSLYIGFTVLALAYSCKPEIDSFEAQAGEADFTKYVAIGNSLTAGFADGGLYLEGQEVAYPNLIAEQLKQVGGGEFRSPFFSQEQRNGSGYLQLTALVDGQPQTTNVTTNLAYRAENRLAKFTGEIENLGVPGMRLDLAFAPPFGSLNMYFERLLTDTEVNQRTYFDFVSTKNHTFFSFWLGNNDVLGYAMNGAFENPQDPTTTLTSINTFSARYTTFIDKLTENNRKGVVATIPTVTSIPFFNTVTTARLEAGVSASTGGQFTKIYIQTAAGPRQATSEDLFTLRFPTDTLGKTSNGIPGYGLIPQNPLADRFVLDKDEVSEIAARVTAFNDIIKTTANNKNLALADAQAYLNRVKSPGILYNGIGVNASFITGNAFSLDGIHLTPMGNALIANLFIDAINSKYKSRIPKVDATKYRGVKFP</sequence>
<dbReference type="PROSITE" id="PS51257">
    <property type="entry name" value="PROKAR_LIPOPROTEIN"/>
    <property type="match status" value="1"/>
</dbReference>
<dbReference type="InterPro" id="IPR001087">
    <property type="entry name" value="GDSL"/>
</dbReference>